<dbReference type="PROSITE" id="PS50801">
    <property type="entry name" value="STAS"/>
    <property type="match status" value="1"/>
</dbReference>
<evidence type="ECO:0000313" key="3">
    <source>
        <dbReference type="Proteomes" id="UP000198878"/>
    </source>
</evidence>
<reference evidence="3" key="1">
    <citation type="submission" date="2016-10" db="EMBL/GenBank/DDBJ databases">
        <authorList>
            <person name="Varghese N."/>
            <person name="Submissions S."/>
        </authorList>
    </citation>
    <scope>NUCLEOTIDE SEQUENCE [LARGE SCALE GENOMIC DNA]</scope>
    <source>
        <strain evidence="3">DSM 44654</strain>
    </source>
</reference>
<gene>
    <name evidence="2" type="ORF">SAMN05421837_110119</name>
</gene>
<dbReference type="EMBL" id="FNUJ01000010">
    <property type="protein sequence ID" value="SEF36364.1"/>
    <property type="molecule type" value="Genomic_DNA"/>
</dbReference>
<name>A0A1H5RE99_9PSEU</name>
<feature type="domain" description="STAS" evidence="1">
    <location>
        <begin position="22"/>
        <end position="119"/>
    </location>
</feature>
<proteinExistence type="predicted"/>
<dbReference type="Proteomes" id="UP000198878">
    <property type="component" value="Unassembled WGS sequence"/>
</dbReference>
<evidence type="ECO:0000259" key="1">
    <source>
        <dbReference type="PROSITE" id="PS50801"/>
    </source>
</evidence>
<dbReference type="InterPro" id="IPR036513">
    <property type="entry name" value="STAS_dom_sf"/>
</dbReference>
<dbReference type="AlphaFoldDB" id="A0A1H5RE99"/>
<organism evidence="2 3">
    <name type="scientific">Amycolatopsis pretoriensis</name>
    <dbReference type="NCBI Taxonomy" id="218821"/>
    <lineage>
        <taxon>Bacteria</taxon>
        <taxon>Bacillati</taxon>
        <taxon>Actinomycetota</taxon>
        <taxon>Actinomycetes</taxon>
        <taxon>Pseudonocardiales</taxon>
        <taxon>Pseudonocardiaceae</taxon>
        <taxon>Amycolatopsis</taxon>
    </lineage>
</organism>
<evidence type="ECO:0000313" key="2">
    <source>
        <dbReference type="EMBL" id="SEF36364.1"/>
    </source>
</evidence>
<dbReference type="Gene3D" id="3.30.750.24">
    <property type="entry name" value="STAS domain"/>
    <property type="match status" value="1"/>
</dbReference>
<protein>
    <submittedName>
        <fullName evidence="2">Anti-anti-sigma factor</fullName>
    </submittedName>
</protein>
<keyword evidence="3" id="KW-1185">Reference proteome</keyword>
<dbReference type="RefSeq" id="WP_086674102.1">
    <property type="nucleotide sequence ID" value="NZ_FNUJ01000010.1"/>
</dbReference>
<dbReference type="CDD" id="cd07043">
    <property type="entry name" value="STAS_anti-anti-sigma_factors"/>
    <property type="match status" value="1"/>
</dbReference>
<dbReference type="SUPFAM" id="SSF52091">
    <property type="entry name" value="SpoIIaa-like"/>
    <property type="match status" value="1"/>
</dbReference>
<dbReference type="OrthoDB" id="3629247at2"/>
<dbReference type="InterPro" id="IPR002645">
    <property type="entry name" value="STAS_dom"/>
</dbReference>
<accession>A0A1H5RE99</accession>
<dbReference type="Pfam" id="PF01740">
    <property type="entry name" value="STAS"/>
    <property type="match status" value="1"/>
</dbReference>
<dbReference type="STRING" id="218821.SAMN05421837_110119"/>
<sequence length="122" mass="12746">MLAPQLSPPAVFDVTATAHASVITATGELDLAVTEHLETLLRQELRLAPAALVFDVSAVTFCSARVLSILLDAVAEATLTGVPFAVAGRCRALLRPIAVLHLDDLLPVHSSTEEALLRLAGG</sequence>